<evidence type="ECO:0000256" key="2">
    <source>
        <dbReference type="SAM" id="Phobius"/>
    </source>
</evidence>
<feature type="transmembrane region" description="Helical" evidence="2">
    <location>
        <begin position="41"/>
        <end position="59"/>
    </location>
</feature>
<reference evidence="3 4" key="1">
    <citation type="submission" date="2015-11" db="EMBL/GenBank/DDBJ databases">
        <authorList>
            <person name="Aziz R.M."/>
            <person name="Carl E.L."/>
            <person name="Farooq M.A."/>
            <person name="Gal B."/>
            <person name="Garcia Martinez K."/>
            <person name="Mathew K.J."/>
            <person name="Obando D.J."/>
            <person name="Robinson K.M."/>
            <person name="Robinson M.D."/>
            <person name="Sanders L.M."/>
            <person name="Silva M.P."/>
            <person name="Tasnim L."/>
            <person name="Vo M."/>
            <person name="Vo Q.D."/>
            <person name="Simon S.E."/>
            <person name="Hughes L.E."/>
            <person name="Benjamin R.C."/>
            <person name="Bradley K.W."/>
            <person name="Asai D.J."/>
            <person name="Bowman C.A."/>
            <person name="Russell D.A."/>
            <person name="Pope W.H."/>
            <person name="Jacobs-Sera D."/>
            <person name="Hendrix R.W."/>
            <person name="Hatfull G.F."/>
        </authorList>
    </citation>
    <scope>NUCLEOTIDE SEQUENCE [LARGE SCALE GENOMIC DNA]</scope>
</reference>
<name>A0A0U4K6U1_9CAUD</name>
<gene>
    <name evidence="3" type="primary">88</name>
    <name evidence="3" type="ORF">CIRCUM_88</name>
</gene>
<keyword evidence="1" id="KW-0175">Coiled coil</keyword>
<organism evidence="3 4">
    <name type="scientific">Arthrobacter phage Circum</name>
    <dbReference type="NCBI Taxonomy" id="1772295"/>
    <lineage>
        <taxon>Viruses</taxon>
        <taxon>Duplodnaviria</taxon>
        <taxon>Heunggongvirae</taxon>
        <taxon>Uroviricota</taxon>
        <taxon>Caudoviricetes</taxon>
        <taxon>Mudcatvirus</taxon>
        <taxon>Mudcatvirus circum</taxon>
    </lineage>
</organism>
<protein>
    <submittedName>
        <fullName evidence="3">Uncharacterized protein</fullName>
    </submittedName>
</protein>
<keyword evidence="2" id="KW-0812">Transmembrane</keyword>
<evidence type="ECO:0000313" key="4">
    <source>
        <dbReference type="Proteomes" id="UP000222527"/>
    </source>
</evidence>
<accession>A0A0U4K6U1</accession>
<dbReference type="RefSeq" id="YP_009603177.1">
    <property type="nucleotide sequence ID" value="NC_041948.1"/>
</dbReference>
<dbReference type="KEGG" id="vg:40079042"/>
<evidence type="ECO:0000256" key="1">
    <source>
        <dbReference type="SAM" id="Coils"/>
    </source>
</evidence>
<keyword evidence="4" id="KW-1185">Reference proteome</keyword>
<feature type="coiled-coil region" evidence="1">
    <location>
        <begin position="70"/>
        <end position="97"/>
    </location>
</feature>
<keyword evidence="2" id="KW-1133">Transmembrane helix</keyword>
<dbReference type="EMBL" id="KU160642">
    <property type="protein sequence ID" value="ALY08771.1"/>
    <property type="molecule type" value="Genomic_DNA"/>
</dbReference>
<proteinExistence type="predicted"/>
<keyword evidence="2" id="KW-0472">Membrane</keyword>
<dbReference type="GeneID" id="40079042"/>
<dbReference type="OrthoDB" id="35268at10239"/>
<sequence length="109" mass="13389">MFWLAFWLVVIGYFVIGATRLPTYFKMFNGSAYNSETESFWMAFFLVFIWPYYEAGKWLKNTVVHHLTREEREQAEYEKAQKIVKDWEAKQKRQEQKEREDFERELRNG</sequence>
<dbReference type="Proteomes" id="UP000222527">
    <property type="component" value="Segment"/>
</dbReference>
<evidence type="ECO:0000313" key="3">
    <source>
        <dbReference type="EMBL" id="ALY08771.1"/>
    </source>
</evidence>